<feature type="domain" description="Amidase" evidence="4">
    <location>
        <begin position="33"/>
        <end position="444"/>
    </location>
</feature>
<keyword evidence="6" id="KW-1185">Reference proteome</keyword>
<evidence type="ECO:0000313" key="5">
    <source>
        <dbReference type="EMBL" id="GAA1688741.1"/>
    </source>
</evidence>
<dbReference type="Proteomes" id="UP001500618">
    <property type="component" value="Unassembled WGS sequence"/>
</dbReference>
<dbReference type="InterPro" id="IPR020556">
    <property type="entry name" value="Amidase_CS"/>
</dbReference>
<evidence type="ECO:0000256" key="1">
    <source>
        <dbReference type="ARBA" id="ARBA00001311"/>
    </source>
</evidence>
<gene>
    <name evidence="5" type="ORF">GCM10009765_42750</name>
</gene>
<dbReference type="Pfam" id="PF01425">
    <property type="entry name" value="Amidase"/>
    <property type="match status" value="1"/>
</dbReference>
<dbReference type="EC" id="3.5.1.4" evidence="3"/>
<evidence type="ECO:0000259" key="4">
    <source>
        <dbReference type="Pfam" id="PF01425"/>
    </source>
</evidence>
<comment type="caution">
    <text evidence="5">The sequence shown here is derived from an EMBL/GenBank/DDBJ whole genome shotgun (WGS) entry which is preliminary data.</text>
</comment>
<accession>A0ABN2HIZ0</accession>
<dbReference type="PROSITE" id="PS00571">
    <property type="entry name" value="AMIDASES"/>
    <property type="match status" value="1"/>
</dbReference>
<dbReference type="InterPro" id="IPR023631">
    <property type="entry name" value="Amidase_dom"/>
</dbReference>
<name>A0ABN2HIZ0_9ACTN</name>
<comment type="catalytic activity">
    <reaction evidence="1">
        <text>a monocarboxylic acid amide + H2O = a monocarboxylate + NH4(+)</text>
        <dbReference type="Rhea" id="RHEA:12020"/>
        <dbReference type="ChEBI" id="CHEBI:15377"/>
        <dbReference type="ChEBI" id="CHEBI:28938"/>
        <dbReference type="ChEBI" id="CHEBI:35757"/>
        <dbReference type="ChEBI" id="CHEBI:83628"/>
        <dbReference type="EC" id="3.5.1.4"/>
    </reaction>
</comment>
<dbReference type="PANTHER" id="PTHR11895">
    <property type="entry name" value="TRANSAMIDASE"/>
    <property type="match status" value="1"/>
</dbReference>
<dbReference type="SUPFAM" id="SSF75304">
    <property type="entry name" value="Amidase signature (AS) enzymes"/>
    <property type="match status" value="1"/>
</dbReference>
<comment type="similarity">
    <text evidence="2">Belongs to the amidase family.</text>
</comment>
<dbReference type="InterPro" id="IPR036928">
    <property type="entry name" value="AS_sf"/>
</dbReference>
<dbReference type="PANTHER" id="PTHR11895:SF7">
    <property type="entry name" value="GLUTAMYL-TRNA(GLN) AMIDOTRANSFERASE SUBUNIT A, MITOCHONDRIAL"/>
    <property type="match status" value="1"/>
</dbReference>
<evidence type="ECO:0000256" key="2">
    <source>
        <dbReference type="ARBA" id="ARBA00009199"/>
    </source>
</evidence>
<dbReference type="RefSeq" id="WP_344312062.1">
    <property type="nucleotide sequence ID" value="NZ_BAAANY010000015.1"/>
</dbReference>
<reference evidence="5 6" key="1">
    <citation type="journal article" date="2019" name="Int. J. Syst. Evol. Microbiol.">
        <title>The Global Catalogue of Microorganisms (GCM) 10K type strain sequencing project: providing services to taxonomists for standard genome sequencing and annotation.</title>
        <authorList>
            <consortium name="The Broad Institute Genomics Platform"/>
            <consortium name="The Broad Institute Genome Sequencing Center for Infectious Disease"/>
            <person name="Wu L."/>
            <person name="Ma J."/>
        </authorList>
    </citation>
    <scope>NUCLEOTIDE SEQUENCE [LARGE SCALE GENOMIC DNA]</scope>
    <source>
        <strain evidence="5 6">JCM 14718</strain>
    </source>
</reference>
<dbReference type="NCBIfam" id="NF004717">
    <property type="entry name" value="PRK06061.1"/>
    <property type="match status" value="1"/>
</dbReference>
<proteinExistence type="inferred from homology"/>
<dbReference type="InterPro" id="IPR000120">
    <property type="entry name" value="Amidase"/>
</dbReference>
<dbReference type="Gene3D" id="3.90.1300.10">
    <property type="entry name" value="Amidase signature (AS) domain"/>
    <property type="match status" value="1"/>
</dbReference>
<organism evidence="5 6">
    <name type="scientific">Fodinicola feengrottensis</name>
    <dbReference type="NCBI Taxonomy" id="435914"/>
    <lineage>
        <taxon>Bacteria</taxon>
        <taxon>Bacillati</taxon>
        <taxon>Actinomycetota</taxon>
        <taxon>Actinomycetes</taxon>
        <taxon>Mycobacteriales</taxon>
        <taxon>Fodinicola</taxon>
    </lineage>
</organism>
<dbReference type="EMBL" id="BAAANY010000015">
    <property type="protein sequence ID" value="GAA1688741.1"/>
    <property type="molecule type" value="Genomic_DNA"/>
</dbReference>
<evidence type="ECO:0000256" key="3">
    <source>
        <dbReference type="ARBA" id="ARBA00012922"/>
    </source>
</evidence>
<sequence>MRPIVTDDVTSALPTLVQLVEQLADRRTTSEVLVAEALGKIDATQGTLNAFRVVRHAAAMAEARDADRRLASGERLPLLGVPIAIKDDVDMAGEPTAFGCAGEFPPADADCEAVRRLRAAGAVIVGKTNSSELGQWPFTEGPAFGATRNPWHLDHSAGGSSGGSAAAVAAGLVPAAVGSDGAGSVRIPAAWNHLVGIKPQTGRVPTWPHPELFNGLTVIGPIARTVEDAALLFDVLAGTGETYATAVKTTPERLRIGLSFRIPYSIAPARLHPQIRAAVGGLAGALTALGHRVVTAEPRYGAMGLAFLPRSLTGVYEWSQRVPERRLLDKRTRENGRTGWLLSGPALKMARAADAPLRRQLGSIFADVDVVLTPTTALPPTRIGMFDGLNNFHTDRLMVGACPYTWPWNVLGWPGVNVPAGRTNGGLPIGAQLLGPADSEPLLLSVAAELQRSRRWETVKPPA</sequence>
<evidence type="ECO:0000313" key="6">
    <source>
        <dbReference type="Proteomes" id="UP001500618"/>
    </source>
</evidence>
<protein>
    <recommendedName>
        <fullName evidence="3">amidase</fullName>
        <ecNumber evidence="3">3.5.1.4</ecNumber>
    </recommendedName>
</protein>